<protein>
    <submittedName>
        <fullName evidence="2">Uncharacterized protein</fullName>
    </submittedName>
</protein>
<feature type="region of interest" description="Disordered" evidence="1">
    <location>
        <begin position="177"/>
        <end position="206"/>
    </location>
</feature>
<sequence>FPRSRITATSSADVNIETVPVKSEPSVLALPNSLVSIPKKSSQTKSFPQLNIKMQTMSTANVESDPPVTIFPFPNLPLSRITATSSADVKIETIPLKRESSVLGLPKSLVTAPKKSNRAKTILRQHLVATSRAHVVYGPQKTKAEAEANIEVETFRPIISLKSSAILKSSSFRLSGHALKEQKTPNPAMKTTAHSQSSSLVGENGDRLSKTGQAPAFTPGNFPRSMIVTQSAFTTIDIQDPEIKWPKTLTALAQSSNKVERPIGTQRSQTIFASAIAKSSVNPGVEFDIPTGIPETETKATTYAMASAKSKMVTFADAEFKSLLDEEENSEMPLRIQAVAKSRAQATFNTRPSLYSENFEEDLNMPPQAGTMAKTNARSMIITRPGSPRRSQVLEISEEDFEDSGDEDDSPALRLTRIFTKNQLQRNLQPQILPVAQKALGIAANQTGLLSSLRPLKTQSGIPHGLPLPVSPHVLAPLRMQFNSSRPTVSQNEPVPGIQKGPALPLLTSGSTKGRKSNSMKIYISALLAIAIGASVF</sequence>
<accession>A0A1U7LMG3</accession>
<evidence type="ECO:0000256" key="1">
    <source>
        <dbReference type="SAM" id="MobiDB-lite"/>
    </source>
</evidence>
<organism evidence="2 3">
    <name type="scientific">Neolecta irregularis (strain DAH-3)</name>
    <dbReference type="NCBI Taxonomy" id="1198029"/>
    <lineage>
        <taxon>Eukaryota</taxon>
        <taxon>Fungi</taxon>
        <taxon>Dikarya</taxon>
        <taxon>Ascomycota</taxon>
        <taxon>Taphrinomycotina</taxon>
        <taxon>Neolectales</taxon>
        <taxon>Neolectaceae</taxon>
        <taxon>Neolecta</taxon>
    </lineage>
</organism>
<evidence type="ECO:0000313" key="3">
    <source>
        <dbReference type="Proteomes" id="UP000186594"/>
    </source>
</evidence>
<name>A0A1U7LMG3_NEOID</name>
<feature type="region of interest" description="Disordered" evidence="1">
    <location>
        <begin position="485"/>
        <end position="516"/>
    </location>
</feature>
<dbReference type="EMBL" id="LXFE01001333">
    <property type="protein sequence ID" value="OLL23732.1"/>
    <property type="molecule type" value="Genomic_DNA"/>
</dbReference>
<feature type="non-terminal residue" evidence="2">
    <location>
        <position position="537"/>
    </location>
</feature>
<gene>
    <name evidence="2" type="ORF">NEOLI_003920</name>
</gene>
<dbReference type="AlphaFoldDB" id="A0A1U7LMG3"/>
<dbReference type="Proteomes" id="UP000186594">
    <property type="component" value="Unassembled WGS sequence"/>
</dbReference>
<reference evidence="2 3" key="1">
    <citation type="submission" date="2016-04" db="EMBL/GenBank/DDBJ databases">
        <title>Evolutionary innovation and constraint leading to complex multicellularity in the Ascomycota.</title>
        <authorList>
            <person name="Cisse O."/>
            <person name="Nguyen A."/>
            <person name="Hewitt D.A."/>
            <person name="Jedd G."/>
            <person name="Stajich J.E."/>
        </authorList>
    </citation>
    <scope>NUCLEOTIDE SEQUENCE [LARGE SCALE GENOMIC DNA]</scope>
    <source>
        <strain evidence="2 3">DAH-3</strain>
    </source>
</reference>
<comment type="caution">
    <text evidence="2">The sequence shown here is derived from an EMBL/GenBank/DDBJ whole genome shotgun (WGS) entry which is preliminary data.</text>
</comment>
<feature type="non-terminal residue" evidence="2">
    <location>
        <position position="1"/>
    </location>
</feature>
<evidence type="ECO:0000313" key="2">
    <source>
        <dbReference type="EMBL" id="OLL23732.1"/>
    </source>
</evidence>
<keyword evidence="3" id="KW-1185">Reference proteome</keyword>
<feature type="compositionally biased region" description="Polar residues" evidence="1">
    <location>
        <begin position="192"/>
        <end position="201"/>
    </location>
</feature>
<proteinExistence type="predicted"/>